<proteinExistence type="predicted"/>
<dbReference type="EMBL" id="JABEMD010000006">
    <property type="protein sequence ID" value="NNH10286.1"/>
    <property type="molecule type" value="Genomic_DNA"/>
</dbReference>
<dbReference type="PIRSF" id="PIRSF014995">
    <property type="entry name" value="UCP014995"/>
    <property type="match status" value="1"/>
</dbReference>
<dbReference type="InterPro" id="IPR014469">
    <property type="entry name" value="DUF2271"/>
</dbReference>
<feature type="region of interest" description="Disordered" evidence="1">
    <location>
        <begin position="158"/>
        <end position="188"/>
    </location>
</feature>
<sequence>MRRLLSVSLTGLSGLGGLVAMPLAAPAAAAEIQVKVEIPRLSVAEYHRPYVAMWLERADQSPVATLSVWYDVKLKNAEGTKWLKDMRQWWRKAGRDLQMPADGISGATRAPGEHTVTFTDGKAPLATLPAGEYQLVVEAAREVGGRELLRVPFTWPPEDARSGAKSAARSAQAKGQHELGAVTVSLKP</sequence>
<feature type="compositionally biased region" description="Low complexity" evidence="1">
    <location>
        <begin position="163"/>
        <end position="174"/>
    </location>
</feature>
<gene>
    <name evidence="3" type="ORF">HLB16_05230</name>
</gene>
<protein>
    <submittedName>
        <fullName evidence="3">DUF2271 domain-containing protein</fullName>
    </submittedName>
</protein>
<dbReference type="RefSeq" id="WP_053824485.1">
    <property type="nucleotide sequence ID" value="NZ_BAAAEB010000031.1"/>
</dbReference>
<accession>A0A6N1BBX3</accession>
<dbReference type="Proteomes" id="UP000542973">
    <property type="component" value="Unassembled WGS sequence"/>
</dbReference>
<evidence type="ECO:0000256" key="1">
    <source>
        <dbReference type="SAM" id="MobiDB-lite"/>
    </source>
</evidence>
<organism evidence="3 4">
    <name type="scientific">Cupriavidus gilardii</name>
    <dbReference type="NCBI Taxonomy" id="82541"/>
    <lineage>
        <taxon>Bacteria</taxon>
        <taxon>Pseudomonadati</taxon>
        <taxon>Pseudomonadota</taxon>
        <taxon>Betaproteobacteria</taxon>
        <taxon>Burkholderiales</taxon>
        <taxon>Burkholderiaceae</taxon>
        <taxon>Cupriavidus</taxon>
    </lineage>
</organism>
<evidence type="ECO:0000313" key="4">
    <source>
        <dbReference type="Proteomes" id="UP000542973"/>
    </source>
</evidence>
<feature type="chain" id="PRO_5044302749" evidence="2">
    <location>
        <begin position="30"/>
        <end position="188"/>
    </location>
</feature>
<reference evidence="3 4" key="1">
    <citation type="submission" date="2020-05" db="EMBL/GenBank/DDBJ databases">
        <title>MicrobeNet Type strains.</title>
        <authorList>
            <person name="Nicholson A.C."/>
        </authorList>
    </citation>
    <scope>NUCLEOTIDE SEQUENCE [LARGE SCALE GENOMIC DNA]</scope>
    <source>
        <strain evidence="3 4">ATCC 700815</strain>
    </source>
</reference>
<dbReference type="Pfam" id="PF10029">
    <property type="entry name" value="DUF2271"/>
    <property type="match status" value="1"/>
</dbReference>
<feature type="signal peptide" evidence="2">
    <location>
        <begin position="1"/>
        <end position="29"/>
    </location>
</feature>
<keyword evidence="2" id="KW-0732">Signal</keyword>
<comment type="caution">
    <text evidence="3">The sequence shown here is derived from an EMBL/GenBank/DDBJ whole genome shotgun (WGS) entry which is preliminary data.</text>
</comment>
<evidence type="ECO:0000313" key="3">
    <source>
        <dbReference type="EMBL" id="NNH10286.1"/>
    </source>
</evidence>
<evidence type="ECO:0000256" key="2">
    <source>
        <dbReference type="SAM" id="SignalP"/>
    </source>
</evidence>
<dbReference type="GeneID" id="70686721"/>
<name>A0A6N1BBX3_9BURK</name>
<dbReference type="AlphaFoldDB" id="A0A6N1BBX3"/>